<reference evidence="2 3" key="1">
    <citation type="journal article" date="2013" name="PLoS Genet.">
        <title>Genomic mechanisms accounting for the adaptation to parasitism in nematode-trapping fungi.</title>
        <authorList>
            <person name="Meerupati T."/>
            <person name="Andersson K.M."/>
            <person name="Friman E."/>
            <person name="Kumar D."/>
            <person name="Tunlid A."/>
            <person name="Ahren D."/>
        </authorList>
    </citation>
    <scope>NUCLEOTIDE SEQUENCE [LARGE SCALE GENOMIC DNA]</scope>
    <source>
        <strain evidence="2 3">CBS 200.50</strain>
    </source>
</reference>
<comment type="caution">
    <text evidence="2">The sequence shown here is derived from an EMBL/GenBank/DDBJ whole genome shotgun (WGS) entry which is preliminary data.</text>
</comment>
<proteinExistence type="predicted"/>
<name>S8B7W1_DACHA</name>
<evidence type="ECO:0000256" key="1">
    <source>
        <dbReference type="SAM" id="MobiDB-lite"/>
    </source>
</evidence>
<gene>
    <name evidence="2" type="ORF">H072_11538</name>
</gene>
<dbReference type="OMA" id="QYYASKP"/>
<dbReference type="HOGENOM" id="CLU_906065_0_0_1"/>
<protein>
    <submittedName>
        <fullName evidence="2">Uncharacterized protein</fullName>
    </submittedName>
</protein>
<feature type="region of interest" description="Disordered" evidence="1">
    <location>
        <begin position="276"/>
        <end position="296"/>
    </location>
</feature>
<dbReference type="Proteomes" id="UP000015100">
    <property type="component" value="Unassembled WGS sequence"/>
</dbReference>
<evidence type="ECO:0000313" key="3">
    <source>
        <dbReference type="Proteomes" id="UP000015100"/>
    </source>
</evidence>
<evidence type="ECO:0000313" key="2">
    <source>
        <dbReference type="EMBL" id="EPS35093.1"/>
    </source>
</evidence>
<dbReference type="AlphaFoldDB" id="S8B7W1"/>
<dbReference type="OrthoDB" id="5346581at2759"/>
<accession>S8B7W1</accession>
<reference evidence="3" key="2">
    <citation type="submission" date="2013-04" db="EMBL/GenBank/DDBJ databases">
        <title>Genomic mechanisms accounting for the adaptation to parasitism in nematode-trapping fungi.</title>
        <authorList>
            <person name="Ahren D.G."/>
        </authorList>
    </citation>
    <scope>NUCLEOTIDE SEQUENCE [LARGE SCALE GENOMIC DNA]</scope>
    <source>
        <strain evidence="3">CBS 200.50</strain>
    </source>
</reference>
<keyword evidence="3" id="KW-1185">Reference proteome</keyword>
<dbReference type="eggNOG" id="ENOG502SRFT">
    <property type="taxonomic scope" value="Eukaryota"/>
</dbReference>
<organism evidence="2 3">
    <name type="scientific">Dactylellina haptotyla (strain CBS 200.50)</name>
    <name type="common">Nematode-trapping fungus</name>
    <name type="synonym">Monacrosporium haptotylum</name>
    <dbReference type="NCBI Taxonomy" id="1284197"/>
    <lineage>
        <taxon>Eukaryota</taxon>
        <taxon>Fungi</taxon>
        <taxon>Dikarya</taxon>
        <taxon>Ascomycota</taxon>
        <taxon>Pezizomycotina</taxon>
        <taxon>Orbiliomycetes</taxon>
        <taxon>Orbiliales</taxon>
        <taxon>Orbiliaceae</taxon>
        <taxon>Dactylellina</taxon>
    </lineage>
</organism>
<dbReference type="EMBL" id="AQGS01001233">
    <property type="protein sequence ID" value="EPS35093.1"/>
    <property type="molecule type" value="Genomic_DNA"/>
</dbReference>
<sequence>MSTEAVETSKPSVKVELYNYYTSSDKKPLSSLSADDLETVTKAITKVLKSVAAQKSLPNLIEGPDYSVDERGWSISLEPPPEVPSQILTKFSKAVDAFDLQNLQVNSRVLEQYSSASHASYKEHRLLEIICAAIHAIAIDIYTTNNPPPEVVNLDSLIPAPYPVIAHSQYYASKPWKKVFDLKAVGFWAEAQIFGGVLYFDRAFDDSQPELNAYQGVWVHGLPYAYTESLWHVPDEVVTTALESAKFPFDIAAAQDVDSLLGLKEAEEEHGIFRHPKLANEEAYTGEHSDEVQGLSDEDLAELQALREKAKESA</sequence>